<name>A0AAV7HNU9_DENCH</name>
<evidence type="ECO:0000313" key="3">
    <source>
        <dbReference type="Proteomes" id="UP000775213"/>
    </source>
</evidence>
<sequence>MEETGREYFDELLGRSLFQAIKFTNYFKMHDLVYDLAVSISDNEFIIMKSEGGNQKKCISNNARHLAIHDESRNNALKGTLVFPFLSRNLLNSIRLRSVHIKIFQSNSNLSKFLDSISSFKHLRYLYISISSVKNPHFEKDALSCLFNSLHSIRNVQVLDLLGCGLPIMLQTSIQILINLRHLILPKGSIMPYGINKLTSLHTLKFVVVKDESRRREERLPSKLQSVWFEDCWKLTSIERLQNLHSLKKLKLIRCPKLKLTLEEKLSTMPSVLEIVDCLGLEEWCQRYGFKIIQELSKMEELTRGDTSHIILNYGSGNLVSLKSLHILELDESDIPKVEWIPCCLQTLHLNSCQRLKLFPPYQNLSALRLLKIWRCTALTCLPGLKIIESLEKLEIIECPQFVLSPDHRLPSKLQFLLISNCPNILCLPGLEQLFSLRKLRLFECPELMLPPPEQLPFMFYIQLELFNSPKIIDWCQRYNIPYNNKKNFTRLKKLRIWDCSDLKELPGLDGVTTLQDLDISNYPNLISSCSTLKYLSGLQNQASLHFLIIDNCPKLCLNDELLPYMLNRSNVKISDCPQLQEWFQNQDVAYI</sequence>
<dbReference type="InterPro" id="IPR058922">
    <property type="entry name" value="WHD_DRP"/>
</dbReference>
<comment type="caution">
    <text evidence="2">The sequence shown here is derived from an EMBL/GenBank/DDBJ whole genome shotgun (WGS) entry which is preliminary data.</text>
</comment>
<organism evidence="2 3">
    <name type="scientific">Dendrobium chrysotoxum</name>
    <name type="common">Orchid</name>
    <dbReference type="NCBI Taxonomy" id="161865"/>
    <lineage>
        <taxon>Eukaryota</taxon>
        <taxon>Viridiplantae</taxon>
        <taxon>Streptophyta</taxon>
        <taxon>Embryophyta</taxon>
        <taxon>Tracheophyta</taxon>
        <taxon>Spermatophyta</taxon>
        <taxon>Magnoliopsida</taxon>
        <taxon>Liliopsida</taxon>
        <taxon>Asparagales</taxon>
        <taxon>Orchidaceae</taxon>
        <taxon>Epidendroideae</taxon>
        <taxon>Malaxideae</taxon>
        <taxon>Dendrobiinae</taxon>
        <taxon>Dendrobium</taxon>
    </lineage>
</organism>
<proteinExistence type="predicted"/>
<reference evidence="2 3" key="1">
    <citation type="journal article" date="2021" name="Hortic Res">
        <title>Chromosome-scale assembly of the Dendrobium chrysotoxum genome enhances the understanding of orchid evolution.</title>
        <authorList>
            <person name="Zhang Y."/>
            <person name="Zhang G.Q."/>
            <person name="Zhang D."/>
            <person name="Liu X.D."/>
            <person name="Xu X.Y."/>
            <person name="Sun W.H."/>
            <person name="Yu X."/>
            <person name="Zhu X."/>
            <person name="Wang Z.W."/>
            <person name="Zhao X."/>
            <person name="Zhong W.Y."/>
            <person name="Chen H."/>
            <person name="Yin W.L."/>
            <person name="Huang T."/>
            <person name="Niu S.C."/>
            <person name="Liu Z.J."/>
        </authorList>
    </citation>
    <scope>NUCLEOTIDE SEQUENCE [LARGE SCALE GENOMIC DNA]</scope>
    <source>
        <strain evidence="2">Lindl</strain>
    </source>
</reference>
<dbReference type="Gene3D" id="3.80.10.10">
    <property type="entry name" value="Ribonuclease Inhibitor"/>
    <property type="match status" value="3"/>
</dbReference>
<dbReference type="SUPFAM" id="SSF52058">
    <property type="entry name" value="L domain-like"/>
    <property type="match status" value="1"/>
</dbReference>
<protein>
    <recommendedName>
        <fullName evidence="1">Disease resistance protein winged helix domain-containing protein</fullName>
    </recommendedName>
</protein>
<dbReference type="InterPro" id="IPR032675">
    <property type="entry name" value="LRR_dom_sf"/>
</dbReference>
<dbReference type="PANTHER" id="PTHR36766">
    <property type="entry name" value="PLANT BROAD-SPECTRUM MILDEW RESISTANCE PROTEIN RPW8"/>
    <property type="match status" value="1"/>
</dbReference>
<dbReference type="EMBL" id="JAGFBR010000001">
    <property type="protein sequence ID" value="KAH0470316.1"/>
    <property type="molecule type" value="Genomic_DNA"/>
</dbReference>
<accession>A0AAV7HNU9</accession>
<keyword evidence="3" id="KW-1185">Reference proteome</keyword>
<dbReference type="SUPFAM" id="SSF52047">
    <property type="entry name" value="RNI-like"/>
    <property type="match status" value="1"/>
</dbReference>
<evidence type="ECO:0000313" key="2">
    <source>
        <dbReference type="EMBL" id="KAH0470316.1"/>
    </source>
</evidence>
<dbReference type="PANTHER" id="PTHR36766:SF63">
    <property type="entry name" value="NB-ARC DOMAIN-CONTAINING PROTEIN"/>
    <property type="match status" value="1"/>
</dbReference>
<dbReference type="Pfam" id="PF23559">
    <property type="entry name" value="WHD_DRP"/>
    <property type="match status" value="1"/>
</dbReference>
<evidence type="ECO:0000259" key="1">
    <source>
        <dbReference type="Pfam" id="PF23559"/>
    </source>
</evidence>
<gene>
    <name evidence="2" type="ORF">IEQ34_000039</name>
</gene>
<dbReference type="AlphaFoldDB" id="A0AAV7HNU9"/>
<dbReference type="Proteomes" id="UP000775213">
    <property type="component" value="Unassembled WGS sequence"/>
</dbReference>
<feature type="domain" description="Disease resistance protein winged helix" evidence="1">
    <location>
        <begin position="1"/>
        <end position="37"/>
    </location>
</feature>